<sequence length="111" mass="12163">MLMTLENLLGQLPEWMTLLVLIAVVLPLILLPAVFLGLLGASHKKKARAYLRFMYLFLPWLPFAALAGLYIMSVANITLGLITGLAFVAVRLYFVFANANNNGLNASLRAA</sequence>
<keyword evidence="1" id="KW-1133">Transmembrane helix</keyword>
<evidence type="ECO:0000313" key="2">
    <source>
        <dbReference type="EMBL" id="KEQ16551.1"/>
    </source>
</evidence>
<organism evidence="2 3">
    <name type="scientific">Endozoicomonas numazuensis</name>
    <dbReference type="NCBI Taxonomy" id="1137799"/>
    <lineage>
        <taxon>Bacteria</taxon>
        <taxon>Pseudomonadati</taxon>
        <taxon>Pseudomonadota</taxon>
        <taxon>Gammaproteobacteria</taxon>
        <taxon>Oceanospirillales</taxon>
        <taxon>Endozoicomonadaceae</taxon>
        <taxon>Endozoicomonas</taxon>
    </lineage>
</organism>
<dbReference type="Proteomes" id="UP000028073">
    <property type="component" value="Unassembled WGS sequence"/>
</dbReference>
<evidence type="ECO:0000313" key="3">
    <source>
        <dbReference type="Proteomes" id="UP000028073"/>
    </source>
</evidence>
<feature type="transmembrane region" description="Helical" evidence="1">
    <location>
        <begin position="53"/>
        <end position="71"/>
    </location>
</feature>
<name>A0A081NDM8_9GAMM</name>
<dbReference type="RefSeq" id="WP_034840184.1">
    <property type="nucleotide sequence ID" value="NZ_JOKH01000005.1"/>
</dbReference>
<evidence type="ECO:0000256" key="1">
    <source>
        <dbReference type="SAM" id="Phobius"/>
    </source>
</evidence>
<protein>
    <submittedName>
        <fullName evidence="2">Uncharacterized protein</fullName>
    </submittedName>
</protein>
<keyword evidence="3" id="KW-1185">Reference proteome</keyword>
<gene>
    <name evidence="2" type="ORF">GZ78_22180</name>
</gene>
<reference evidence="2 3" key="1">
    <citation type="submission" date="2014-06" db="EMBL/GenBank/DDBJ databases">
        <title>Whole Genome Sequences of Three Symbiotic Endozoicomonas Bacteria.</title>
        <authorList>
            <person name="Neave M.J."/>
            <person name="Apprill A."/>
            <person name="Voolstra C.R."/>
        </authorList>
    </citation>
    <scope>NUCLEOTIDE SEQUENCE [LARGE SCALE GENOMIC DNA]</scope>
    <source>
        <strain evidence="2 3">DSM 25634</strain>
    </source>
</reference>
<keyword evidence="1" id="KW-0812">Transmembrane</keyword>
<feature type="transmembrane region" description="Helical" evidence="1">
    <location>
        <begin position="15"/>
        <end position="41"/>
    </location>
</feature>
<accession>A0A081NDM8</accession>
<proteinExistence type="predicted"/>
<comment type="caution">
    <text evidence="2">The sequence shown here is derived from an EMBL/GenBank/DDBJ whole genome shotgun (WGS) entry which is preliminary data.</text>
</comment>
<dbReference type="AlphaFoldDB" id="A0A081NDM8"/>
<feature type="transmembrane region" description="Helical" evidence="1">
    <location>
        <begin position="77"/>
        <end position="99"/>
    </location>
</feature>
<dbReference type="EMBL" id="JOKH01000005">
    <property type="protein sequence ID" value="KEQ16551.1"/>
    <property type="molecule type" value="Genomic_DNA"/>
</dbReference>
<keyword evidence="1" id="KW-0472">Membrane</keyword>